<evidence type="ECO:0000256" key="6">
    <source>
        <dbReference type="ARBA" id="ARBA00022692"/>
    </source>
</evidence>
<dbReference type="PROSITE" id="PS50109">
    <property type="entry name" value="HIS_KIN"/>
    <property type="match status" value="1"/>
</dbReference>
<dbReference type="KEGG" id="aro:B0909_13385"/>
<evidence type="ECO:0000256" key="9">
    <source>
        <dbReference type="ARBA" id="ARBA00023012"/>
    </source>
</evidence>
<evidence type="ECO:0000256" key="11">
    <source>
        <dbReference type="SAM" id="Phobius"/>
    </source>
</evidence>
<dbReference type="Pfam" id="PF00672">
    <property type="entry name" value="HAMP"/>
    <property type="match status" value="1"/>
</dbReference>
<dbReference type="PRINTS" id="PR00344">
    <property type="entry name" value="BCTRLSENSOR"/>
</dbReference>
<gene>
    <name evidence="14" type="primary">sasA_19</name>
    <name evidence="14" type="ORF">AGRHK599_LOCUS4941</name>
</gene>
<comment type="caution">
    <text evidence="14">The sequence shown here is derived from an EMBL/GenBank/DDBJ whole genome shotgun (WGS) entry which is preliminary data.</text>
</comment>
<comment type="subcellular location">
    <subcellularLocation>
        <location evidence="2">Membrane</location>
    </subcellularLocation>
</comment>
<dbReference type="PROSITE" id="PS50885">
    <property type="entry name" value="HAMP"/>
    <property type="match status" value="1"/>
</dbReference>
<dbReference type="RefSeq" id="WP_065116729.1">
    <property type="nucleotide sequence ID" value="NZ_CAICSX020000002.1"/>
</dbReference>
<proteinExistence type="predicted"/>
<evidence type="ECO:0000256" key="4">
    <source>
        <dbReference type="ARBA" id="ARBA00022553"/>
    </source>
</evidence>
<dbReference type="Pfam" id="PF02518">
    <property type="entry name" value="HATPase_c"/>
    <property type="match status" value="1"/>
</dbReference>
<evidence type="ECO:0000256" key="1">
    <source>
        <dbReference type="ARBA" id="ARBA00000085"/>
    </source>
</evidence>
<dbReference type="CDD" id="cd00082">
    <property type="entry name" value="HisKA"/>
    <property type="match status" value="1"/>
</dbReference>
<keyword evidence="5" id="KW-0808">Transferase</keyword>
<keyword evidence="7" id="KW-0418">Kinase</keyword>
<dbReference type="InterPro" id="IPR004358">
    <property type="entry name" value="Sig_transdc_His_kin-like_C"/>
</dbReference>
<dbReference type="CDD" id="cd00075">
    <property type="entry name" value="HATPase"/>
    <property type="match status" value="1"/>
</dbReference>
<dbReference type="EC" id="2.7.13.3" evidence="3"/>
<feature type="transmembrane region" description="Helical" evidence="11">
    <location>
        <begin position="151"/>
        <end position="174"/>
    </location>
</feature>
<dbReference type="InterPro" id="IPR005467">
    <property type="entry name" value="His_kinase_dom"/>
</dbReference>
<dbReference type="InterPro" id="IPR003594">
    <property type="entry name" value="HATPase_dom"/>
</dbReference>
<dbReference type="InterPro" id="IPR050428">
    <property type="entry name" value="TCS_sensor_his_kinase"/>
</dbReference>
<evidence type="ECO:0000256" key="7">
    <source>
        <dbReference type="ARBA" id="ARBA00022777"/>
    </source>
</evidence>
<dbReference type="SUPFAM" id="SSF47384">
    <property type="entry name" value="Homodimeric domain of signal transducing histidine kinase"/>
    <property type="match status" value="1"/>
</dbReference>
<evidence type="ECO:0000256" key="8">
    <source>
        <dbReference type="ARBA" id="ARBA00022989"/>
    </source>
</evidence>
<evidence type="ECO:0000313" key="14">
    <source>
        <dbReference type="EMBL" id="CAD0216678.1"/>
    </source>
</evidence>
<evidence type="ECO:0000259" key="13">
    <source>
        <dbReference type="PROSITE" id="PS50885"/>
    </source>
</evidence>
<dbReference type="InterPro" id="IPR003661">
    <property type="entry name" value="HisK_dim/P_dom"/>
</dbReference>
<accession>A0AAN2DGH6</accession>
<dbReference type="InterPro" id="IPR036097">
    <property type="entry name" value="HisK_dim/P_sf"/>
</dbReference>
<name>A0AAN2DGH6_RHIRH</name>
<evidence type="ECO:0000256" key="5">
    <source>
        <dbReference type="ARBA" id="ARBA00022679"/>
    </source>
</evidence>
<dbReference type="PANTHER" id="PTHR45436">
    <property type="entry name" value="SENSOR HISTIDINE KINASE YKOH"/>
    <property type="match status" value="1"/>
</dbReference>
<dbReference type="EMBL" id="CAICSX020000002">
    <property type="protein sequence ID" value="CAD0216678.1"/>
    <property type="molecule type" value="Genomic_DNA"/>
</dbReference>
<dbReference type="SUPFAM" id="SSF158472">
    <property type="entry name" value="HAMP domain-like"/>
    <property type="match status" value="1"/>
</dbReference>
<evidence type="ECO:0000256" key="3">
    <source>
        <dbReference type="ARBA" id="ARBA00012438"/>
    </source>
</evidence>
<dbReference type="GO" id="GO:0000155">
    <property type="term" value="F:phosphorelay sensor kinase activity"/>
    <property type="evidence" value="ECO:0007669"/>
    <property type="project" value="InterPro"/>
</dbReference>
<dbReference type="Gene3D" id="1.10.287.130">
    <property type="match status" value="1"/>
</dbReference>
<dbReference type="Gene3D" id="3.30.565.10">
    <property type="entry name" value="Histidine kinase-like ATPase, C-terminal domain"/>
    <property type="match status" value="1"/>
</dbReference>
<reference evidence="14 15" key="1">
    <citation type="submission" date="2020-06" db="EMBL/GenBank/DDBJ databases">
        <authorList>
            <person name="De Coninck B."/>
            <person name="Ibrahim H."/>
        </authorList>
    </citation>
    <scope>NUCLEOTIDE SEQUENCE [LARGE SCALE GENOMIC DNA]</scope>
    <source>
        <strain evidence="14">Ag_rhizogenes_K599</strain>
    </source>
</reference>
<sequence>MADGSFFKSSAVRITIIYISFFVISYLGANIIASKMVLNFLNDHLNSIVMERYREIETAYEDRGLSGAIDMINSHGPAIRGEETIYTLCDSSGVVIAGNATLLGSPLGFSTFSPSGQRGGQPSYKLFRGRLGENDLVVGISSGGSDELARIVLVSLGWTTAIVFAVGLGGAAVLRYRTRRRISVLTKTAHAIGHGELSRRLPISTRKDEIDILSSEINVALTRLEVSVTGMKQVTTDIAHDLKTPISRTFLVLDEALQAETVGDAKISVEIALAELGSIADTFDALLRIARIESRNRTTKFAMIDLTGLCRDIYETYEASACEEGYRLNFKSTPACCCVNGDIDLIRQMLANLVANAMHHTPSGSSITINVSQERGAICLAVCDDGPGIPVAERHRVFDRFYRLEKSRTSNGTGLGLSLVKAIAELHEAKIELKDNAPGLAVVIHFPNC</sequence>
<keyword evidence="6 11" id="KW-0812">Transmembrane</keyword>
<keyword evidence="9" id="KW-0902">Two-component regulatory system</keyword>
<protein>
    <recommendedName>
        <fullName evidence="3">histidine kinase</fullName>
        <ecNumber evidence="3">2.7.13.3</ecNumber>
    </recommendedName>
</protein>
<keyword evidence="4" id="KW-0597">Phosphoprotein</keyword>
<comment type="catalytic activity">
    <reaction evidence="1">
        <text>ATP + protein L-histidine = ADP + protein N-phospho-L-histidine.</text>
        <dbReference type="EC" id="2.7.13.3"/>
    </reaction>
</comment>
<dbReference type="InterPro" id="IPR003660">
    <property type="entry name" value="HAMP_dom"/>
</dbReference>
<dbReference type="CDD" id="cd06225">
    <property type="entry name" value="HAMP"/>
    <property type="match status" value="1"/>
</dbReference>
<dbReference type="SMART" id="SM00387">
    <property type="entry name" value="HATPase_c"/>
    <property type="match status" value="1"/>
</dbReference>
<dbReference type="PANTHER" id="PTHR45436:SF8">
    <property type="entry name" value="HISTIDINE KINASE"/>
    <property type="match status" value="1"/>
</dbReference>
<evidence type="ECO:0000256" key="2">
    <source>
        <dbReference type="ARBA" id="ARBA00004370"/>
    </source>
</evidence>
<feature type="transmembrane region" description="Helical" evidence="11">
    <location>
        <begin position="12"/>
        <end position="33"/>
    </location>
</feature>
<evidence type="ECO:0000313" key="15">
    <source>
        <dbReference type="Proteomes" id="UP000528185"/>
    </source>
</evidence>
<feature type="domain" description="HAMP" evidence="13">
    <location>
        <begin position="176"/>
        <end position="229"/>
    </location>
</feature>
<dbReference type="GO" id="GO:0005886">
    <property type="term" value="C:plasma membrane"/>
    <property type="evidence" value="ECO:0007669"/>
    <property type="project" value="TreeGrafter"/>
</dbReference>
<keyword evidence="10 11" id="KW-0472">Membrane</keyword>
<organism evidence="14 15">
    <name type="scientific">Rhizobium rhizogenes</name>
    <name type="common">Agrobacterium rhizogenes</name>
    <dbReference type="NCBI Taxonomy" id="359"/>
    <lineage>
        <taxon>Bacteria</taxon>
        <taxon>Pseudomonadati</taxon>
        <taxon>Pseudomonadota</taxon>
        <taxon>Alphaproteobacteria</taxon>
        <taxon>Hyphomicrobiales</taxon>
        <taxon>Rhizobiaceae</taxon>
        <taxon>Rhizobium/Agrobacterium group</taxon>
        <taxon>Rhizobium</taxon>
    </lineage>
</organism>
<dbReference type="Proteomes" id="UP000528185">
    <property type="component" value="Unassembled WGS sequence"/>
</dbReference>
<dbReference type="AlphaFoldDB" id="A0AAN2DGH6"/>
<evidence type="ECO:0000256" key="10">
    <source>
        <dbReference type="ARBA" id="ARBA00023136"/>
    </source>
</evidence>
<dbReference type="InterPro" id="IPR036890">
    <property type="entry name" value="HATPase_C_sf"/>
</dbReference>
<keyword evidence="8 11" id="KW-1133">Transmembrane helix</keyword>
<evidence type="ECO:0000259" key="12">
    <source>
        <dbReference type="PROSITE" id="PS50109"/>
    </source>
</evidence>
<feature type="domain" description="Histidine kinase" evidence="12">
    <location>
        <begin position="237"/>
        <end position="449"/>
    </location>
</feature>
<dbReference type="SUPFAM" id="SSF55874">
    <property type="entry name" value="ATPase domain of HSP90 chaperone/DNA topoisomerase II/histidine kinase"/>
    <property type="match status" value="1"/>
</dbReference>
<dbReference type="SMART" id="SM00304">
    <property type="entry name" value="HAMP"/>
    <property type="match status" value="1"/>
</dbReference>